<keyword evidence="1" id="KW-0732">Signal</keyword>
<feature type="chain" id="PRO_5015374519" description="Cyclic di-GMP-binding protein" evidence="1">
    <location>
        <begin position="32"/>
        <end position="738"/>
    </location>
</feature>
<dbReference type="OrthoDB" id="7315676at2"/>
<evidence type="ECO:0000256" key="1">
    <source>
        <dbReference type="RuleBase" id="RU365021"/>
    </source>
</evidence>
<keyword evidence="1" id="KW-0997">Cell inner membrane</keyword>
<evidence type="ECO:0000313" key="3">
    <source>
        <dbReference type="Proteomes" id="UP000239990"/>
    </source>
</evidence>
<keyword evidence="1" id="KW-0812">Transmembrane</keyword>
<comment type="subunit">
    <text evidence="1">Tightly associated with the cellulose synthase catalytic subunit.</text>
</comment>
<dbReference type="AlphaFoldDB" id="A0A2S5GUK4"/>
<comment type="pathway">
    <text evidence="1">Glycan metabolism; bacterial cellulose biosynthesis.</text>
</comment>
<keyword evidence="1" id="KW-0135">Cellulose biosynthesis</keyword>
<dbReference type="GO" id="GO:0005886">
    <property type="term" value="C:plasma membrane"/>
    <property type="evidence" value="ECO:0007669"/>
    <property type="project" value="UniProtKB-SubCell"/>
</dbReference>
<comment type="caution">
    <text evidence="2">The sequence shown here is derived from an EMBL/GenBank/DDBJ whole genome shotgun (WGS) entry which is preliminary data.</text>
</comment>
<keyword evidence="1" id="KW-1003">Cell membrane</keyword>
<dbReference type="InterPro" id="IPR018513">
    <property type="entry name" value="Cell_synthase_bac"/>
</dbReference>
<keyword evidence="1" id="KW-0973">c-di-GMP</keyword>
<organism evidence="2 3">
    <name type="scientific">Achromobacter spanius</name>
    <dbReference type="NCBI Taxonomy" id="217203"/>
    <lineage>
        <taxon>Bacteria</taxon>
        <taxon>Pseudomonadati</taxon>
        <taxon>Pseudomonadota</taxon>
        <taxon>Betaproteobacteria</taxon>
        <taxon>Burkholderiales</taxon>
        <taxon>Alcaligenaceae</taxon>
        <taxon>Achromobacter</taxon>
    </lineage>
</organism>
<dbReference type="UniPathway" id="UPA00694"/>
<proteinExistence type="inferred from homology"/>
<name>A0A2S5GUK4_9BURK</name>
<dbReference type="EMBL" id="PREU01000003">
    <property type="protein sequence ID" value="PPA76767.1"/>
    <property type="molecule type" value="Genomic_DNA"/>
</dbReference>
<keyword evidence="1" id="KW-0472">Membrane</keyword>
<evidence type="ECO:0000313" key="2">
    <source>
        <dbReference type="EMBL" id="PPA76767.1"/>
    </source>
</evidence>
<protein>
    <recommendedName>
        <fullName evidence="1">Cyclic di-GMP-binding protein</fullName>
    </recommendedName>
    <alternativeName>
        <fullName evidence="1">Cellulose synthase regulatory subunit</fullName>
    </alternativeName>
</protein>
<feature type="transmembrane region" description="Helical" evidence="1">
    <location>
        <begin position="704"/>
        <end position="726"/>
    </location>
</feature>
<gene>
    <name evidence="2" type="ORF">C4E15_08320</name>
</gene>
<accession>A0A2S5GUK4</accession>
<dbReference type="Pfam" id="PF03170">
    <property type="entry name" value="BcsB"/>
    <property type="match status" value="1"/>
</dbReference>
<sequence>MHPSALPVPVARVLCHALMMAGLAMPLSSLASPAGDALRRLQGDGWITRDTTLLDLGVKDPVVLSNSDARQEFYLPVPRGVPISDATLTFDARYAKGEAGRTTLVLWLDGVPQTAERIADGDGSVTRSLNVDNRNRESGFLRLGVDWQSEIALRRCESNRATANALVISPQTHLSYRYDASAIGNLDDAWGTLPGKPVLMVAGAKLDQQAFDSAWRLGVALERSGKRVAVRAFPSVGDEVDTRGFQAPAGLEQVAAFAAVANKPAHKLAGPAEIGALLVLGAPAVSGDVVIADAALRGRYNEALDALAAQLAGDTDAAAAFKTWRQARMPLAGTDLPSGDIRLLPLGRQAVIAVAADAGAQAAGAFDSAWRRILVTRQVNVKTATSPQASDDGAVRLTTLGGSATSFDVVARGDWTTTFPLGTVSSDGLMPDELVLDLAAAPGASSTRPVASVFWNGILLAARQMDADGKPERLTARVPGYALGVTNALRVQFQRQPVSVDCNEISQGYPVNVLPTSYVKPGKPQPDGTFVGLLPLMAGNPQVIIPDSYLADAPDNLKRVIGIASASGVSPTRAELSVAPAGQPFKPARAFLAMEVPVDGAKPMVQVTDRKQLKVDGRNASWLDISGLDHLSTAEVVRGNGQDGVLWHTVGQHPGMLDAPFMLNRGNVAVVGVNGPIAWIDSANPEASNPAGPGGSAFFEWRRYIAWSVPAISVALLVLILILIVARRVGRKKNRGNP</sequence>
<dbReference type="GO" id="GO:0006011">
    <property type="term" value="P:UDP-alpha-D-glucose metabolic process"/>
    <property type="evidence" value="ECO:0007669"/>
    <property type="project" value="InterPro"/>
</dbReference>
<comment type="similarity">
    <text evidence="1">Belongs to the AcsB/BcsB family.</text>
</comment>
<comment type="subcellular location">
    <subcellularLocation>
        <location evidence="1">Cell inner membrane</location>
    </subcellularLocation>
</comment>
<reference evidence="2 3" key="1">
    <citation type="submission" date="2018-02" db="EMBL/GenBank/DDBJ databases">
        <title>Draft Genome of Achromobacter spanius stain 6.</title>
        <authorList>
            <person name="Gunasekera T.S."/>
            <person name="Radwan O."/>
            <person name="Ruiz O.N."/>
        </authorList>
    </citation>
    <scope>NUCLEOTIDE SEQUENCE [LARGE SCALE GENOMIC DNA]</scope>
    <source>
        <strain evidence="2 3">6</strain>
    </source>
</reference>
<dbReference type="Proteomes" id="UP000239990">
    <property type="component" value="Unassembled WGS sequence"/>
</dbReference>
<keyword evidence="1" id="KW-1133">Transmembrane helix</keyword>
<dbReference type="GO" id="GO:0030244">
    <property type="term" value="P:cellulose biosynthetic process"/>
    <property type="evidence" value="ECO:0007669"/>
    <property type="project" value="UniProtKB-KW"/>
</dbReference>
<dbReference type="Gene3D" id="2.60.120.260">
    <property type="entry name" value="Galactose-binding domain-like"/>
    <property type="match status" value="1"/>
</dbReference>
<feature type="signal peptide" evidence="1">
    <location>
        <begin position="1"/>
        <end position="31"/>
    </location>
</feature>
<comment type="function">
    <text evidence="1">Binds the cellulose synthase activator, bis-(3'-5') cyclic diguanylic acid (c-di-GMP).</text>
</comment>
<dbReference type="RefSeq" id="WP_104143127.1">
    <property type="nucleotide sequence ID" value="NZ_PREU01000003.1"/>
</dbReference>